<feature type="transmembrane region" description="Helical" evidence="1">
    <location>
        <begin position="78"/>
        <end position="101"/>
    </location>
</feature>
<reference evidence="2" key="1">
    <citation type="journal article" date="2014" name="Int. J. Syst. Evol. Microbiol.">
        <title>Complete genome sequence of Corynebacterium casei LMG S-19264T (=DSM 44701T), isolated from a smear-ripened cheese.</title>
        <authorList>
            <consortium name="US DOE Joint Genome Institute (JGI-PGF)"/>
            <person name="Walter F."/>
            <person name="Albersmeier A."/>
            <person name="Kalinowski J."/>
            <person name="Ruckert C."/>
        </authorList>
    </citation>
    <scope>NUCLEOTIDE SEQUENCE</scope>
    <source>
        <strain evidence="2">CGMCC 4.7306</strain>
    </source>
</reference>
<name>A0A917S3K1_9ACTN</name>
<organism evidence="2 3">
    <name type="scientific">Microlunatus endophyticus</name>
    <dbReference type="NCBI Taxonomy" id="1716077"/>
    <lineage>
        <taxon>Bacteria</taxon>
        <taxon>Bacillati</taxon>
        <taxon>Actinomycetota</taxon>
        <taxon>Actinomycetes</taxon>
        <taxon>Propionibacteriales</taxon>
        <taxon>Propionibacteriaceae</taxon>
        <taxon>Microlunatus</taxon>
    </lineage>
</organism>
<feature type="transmembrane region" description="Helical" evidence="1">
    <location>
        <begin position="226"/>
        <end position="247"/>
    </location>
</feature>
<dbReference type="AlphaFoldDB" id="A0A917S3K1"/>
<comment type="caution">
    <text evidence="2">The sequence shown here is derived from an EMBL/GenBank/DDBJ whole genome shotgun (WGS) entry which is preliminary data.</text>
</comment>
<accession>A0A917S3K1</accession>
<protein>
    <submittedName>
        <fullName evidence="2">Uncharacterized protein</fullName>
    </submittedName>
</protein>
<evidence type="ECO:0000256" key="1">
    <source>
        <dbReference type="SAM" id="Phobius"/>
    </source>
</evidence>
<feature type="transmembrane region" description="Helical" evidence="1">
    <location>
        <begin position="177"/>
        <end position="201"/>
    </location>
</feature>
<feature type="transmembrane region" description="Helical" evidence="1">
    <location>
        <begin position="35"/>
        <end position="66"/>
    </location>
</feature>
<keyword evidence="1" id="KW-0472">Membrane</keyword>
<sequence length="248" mass="25464">MSIVGVLLIAIGVSDLARGHKQPLWAPLVAGPVVVIGFGLLGGMGSIGEICLLVAAGMITLGWVVLTGRARLGVLQQSVPLIVLLGGVGILIILSPIAGPAGGVLADWLRATGWHGLAGLGVDRFLLVLGLFLVQLSTGNEIVRLVLAATGTIKPVGEPQASDQLRGGRLLGPLERIFIFGLGFSGYVTAAGLVIAAKGLIRFPELNARRKNGSVTGVGIDEVTEYFLLGSFLSWLISLAAIGILALG</sequence>
<gene>
    <name evidence="2" type="ORF">GCM10011575_07840</name>
</gene>
<dbReference type="RefSeq" id="WP_188893893.1">
    <property type="nucleotide sequence ID" value="NZ_BMMZ01000002.1"/>
</dbReference>
<proteinExistence type="predicted"/>
<dbReference type="Proteomes" id="UP000613840">
    <property type="component" value="Unassembled WGS sequence"/>
</dbReference>
<evidence type="ECO:0000313" key="2">
    <source>
        <dbReference type="EMBL" id="GGL52016.1"/>
    </source>
</evidence>
<keyword evidence="3" id="KW-1185">Reference proteome</keyword>
<dbReference type="EMBL" id="BMMZ01000002">
    <property type="protein sequence ID" value="GGL52016.1"/>
    <property type="molecule type" value="Genomic_DNA"/>
</dbReference>
<keyword evidence="1" id="KW-0812">Transmembrane</keyword>
<evidence type="ECO:0000313" key="3">
    <source>
        <dbReference type="Proteomes" id="UP000613840"/>
    </source>
</evidence>
<keyword evidence="1" id="KW-1133">Transmembrane helix</keyword>
<reference evidence="2" key="2">
    <citation type="submission" date="2020-09" db="EMBL/GenBank/DDBJ databases">
        <authorList>
            <person name="Sun Q."/>
            <person name="Zhou Y."/>
        </authorList>
    </citation>
    <scope>NUCLEOTIDE SEQUENCE</scope>
    <source>
        <strain evidence="2">CGMCC 4.7306</strain>
    </source>
</reference>